<organism evidence="2 3">
    <name type="scientific">Draconibacterium aestuarii</name>
    <dbReference type="NCBI Taxonomy" id="2998507"/>
    <lineage>
        <taxon>Bacteria</taxon>
        <taxon>Pseudomonadati</taxon>
        <taxon>Bacteroidota</taxon>
        <taxon>Bacteroidia</taxon>
        <taxon>Marinilabiliales</taxon>
        <taxon>Prolixibacteraceae</taxon>
        <taxon>Draconibacterium</taxon>
    </lineage>
</organism>
<dbReference type="Proteomes" id="UP001145087">
    <property type="component" value="Unassembled WGS sequence"/>
</dbReference>
<protein>
    <submittedName>
        <fullName evidence="2">Rrf2 family transcriptional regulator</fullName>
    </submittedName>
</protein>
<dbReference type="AlphaFoldDB" id="A0A9X3F838"/>
<dbReference type="PANTHER" id="PTHR33221">
    <property type="entry name" value="WINGED HELIX-TURN-HELIX TRANSCRIPTIONAL REGULATOR, RRF2 FAMILY"/>
    <property type="match status" value="1"/>
</dbReference>
<gene>
    <name evidence="2" type="ORF">OU798_18260</name>
</gene>
<evidence type="ECO:0000313" key="2">
    <source>
        <dbReference type="EMBL" id="MCY1722304.1"/>
    </source>
</evidence>
<dbReference type="RefSeq" id="WP_343334629.1">
    <property type="nucleotide sequence ID" value="NZ_JAPOHD010000031.1"/>
</dbReference>
<dbReference type="Gene3D" id="1.10.10.10">
    <property type="entry name" value="Winged helix-like DNA-binding domain superfamily/Winged helix DNA-binding domain"/>
    <property type="match status" value="1"/>
</dbReference>
<reference evidence="2" key="1">
    <citation type="submission" date="2022-11" db="EMBL/GenBank/DDBJ databases">
        <title>Marilongibacter aestuarii gen. nov., sp. nov., isolated from tidal flat sediment.</title>
        <authorList>
            <person name="Jiayan W."/>
        </authorList>
    </citation>
    <scope>NUCLEOTIDE SEQUENCE</scope>
    <source>
        <strain evidence="2">Z1-6</strain>
    </source>
</reference>
<name>A0A9X3F838_9BACT</name>
<evidence type="ECO:0000256" key="1">
    <source>
        <dbReference type="ARBA" id="ARBA00023125"/>
    </source>
</evidence>
<dbReference type="GO" id="GO:0005829">
    <property type="term" value="C:cytosol"/>
    <property type="evidence" value="ECO:0007669"/>
    <property type="project" value="TreeGrafter"/>
</dbReference>
<dbReference type="PANTHER" id="PTHR33221:SF5">
    <property type="entry name" value="HTH-TYPE TRANSCRIPTIONAL REGULATOR ISCR"/>
    <property type="match status" value="1"/>
</dbReference>
<dbReference type="Pfam" id="PF02082">
    <property type="entry name" value="Rrf2"/>
    <property type="match status" value="1"/>
</dbReference>
<dbReference type="EMBL" id="JAPOHD010000031">
    <property type="protein sequence ID" value="MCY1722304.1"/>
    <property type="molecule type" value="Genomic_DNA"/>
</dbReference>
<proteinExistence type="predicted"/>
<dbReference type="SUPFAM" id="SSF46785">
    <property type="entry name" value="Winged helix' DNA-binding domain"/>
    <property type="match status" value="1"/>
</dbReference>
<keyword evidence="3" id="KW-1185">Reference proteome</keyword>
<dbReference type="InterPro" id="IPR000944">
    <property type="entry name" value="Tscrpt_reg_Rrf2"/>
</dbReference>
<dbReference type="PROSITE" id="PS51197">
    <property type="entry name" value="HTH_RRF2_2"/>
    <property type="match status" value="1"/>
</dbReference>
<dbReference type="InterPro" id="IPR036388">
    <property type="entry name" value="WH-like_DNA-bd_sf"/>
</dbReference>
<dbReference type="GO" id="GO:0003700">
    <property type="term" value="F:DNA-binding transcription factor activity"/>
    <property type="evidence" value="ECO:0007669"/>
    <property type="project" value="TreeGrafter"/>
</dbReference>
<dbReference type="InterPro" id="IPR036390">
    <property type="entry name" value="WH_DNA-bd_sf"/>
</dbReference>
<dbReference type="NCBIfam" id="TIGR00738">
    <property type="entry name" value="rrf2_super"/>
    <property type="match status" value="1"/>
</dbReference>
<dbReference type="GO" id="GO:0003677">
    <property type="term" value="F:DNA binding"/>
    <property type="evidence" value="ECO:0007669"/>
    <property type="project" value="UniProtKB-KW"/>
</dbReference>
<comment type="caution">
    <text evidence="2">The sequence shown here is derived from an EMBL/GenBank/DDBJ whole genome shotgun (WGS) entry which is preliminary data.</text>
</comment>
<keyword evidence="1" id="KW-0238">DNA-binding</keyword>
<sequence>MKFRTKTRYGMRAIVEIAKADRKKGILQKDISKNQGISIKYLDQIVHALKEAGLIENVKGKKSGYRITRNASDITVHQIHLAFEPEIAVIDCLSKDVECRLEDVCHTISFWTGLNQVIINYFNEVTLQDLMEGRNLHSQ</sequence>
<accession>A0A9X3F838</accession>
<evidence type="ECO:0000313" key="3">
    <source>
        <dbReference type="Proteomes" id="UP001145087"/>
    </source>
</evidence>